<dbReference type="InterPro" id="IPR023606">
    <property type="entry name" value="CoA-Trfase_III_dom_1_sf"/>
</dbReference>
<evidence type="ECO:0000313" key="2">
    <source>
        <dbReference type="Proteomes" id="UP000193387"/>
    </source>
</evidence>
<reference evidence="1 2" key="1">
    <citation type="submission" date="2016-01" db="EMBL/GenBank/DDBJ databases">
        <title>The new phylogeny of the genus Mycobacterium.</title>
        <authorList>
            <person name="Tarcisio F."/>
            <person name="Conor M."/>
            <person name="Antonella G."/>
            <person name="Elisabetta G."/>
            <person name="Giulia F.S."/>
            <person name="Sara T."/>
            <person name="Anna F."/>
            <person name="Clotilde B."/>
            <person name="Roberto B."/>
            <person name="Veronica D.S."/>
            <person name="Fabio R."/>
            <person name="Monica P."/>
            <person name="Olivier J."/>
            <person name="Enrico T."/>
            <person name="Nicola S."/>
        </authorList>
    </citation>
    <scope>NUCLEOTIDE SEQUENCE [LARGE SCALE GENOMIC DNA]</scope>
    <source>
        <strain evidence="1 2">DSM 44616</strain>
    </source>
</reference>
<proteinExistence type="predicted"/>
<organism evidence="1 2">
    <name type="scientific">Mycobacterium saskatchewanense</name>
    <dbReference type="NCBI Taxonomy" id="220927"/>
    <lineage>
        <taxon>Bacteria</taxon>
        <taxon>Bacillati</taxon>
        <taxon>Actinomycetota</taxon>
        <taxon>Actinomycetes</taxon>
        <taxon>Mycobacteriales</taxon>
        <taxon>Mycobacteriaceae</taxon>
        <taxon>Mycobacterium</taxon>
        <taxon>Mycobacterium simiae complex</taxon>
    </lineage>
</organism>
<keyword evidence="1" id="KW-0808">Transferase</keyword>
<comment type="caution">
    <text evidence="1">The sequence shown here is derived from an EMBL/GenBank/DDBJ whole genome shotgun (WGS) entry which is preliminary data.</text>
</comment>
<dbReference type="Gene3D" id="3.40.50.10540">
    <property type="entry name" value="Crotonobetainyl-coa:carnitine coa-transferase, domain 1"/>
    <property type="match status" value="1"/>
</dbReference>
<dbReference type="RefSeq" id="WP_085258044.1">
    <property type="nucleotide sequence ID" value="NZ_AP022573.1"/>
</dbReference>
<keyword evidence="2" id="KW-1185">Reference proteome</keyword>
<dbReference type="GO" id="GO:0016740">
    <property type="term" value="F:transferase activity"/>
    <property type="evidence" value="ECO:0007669"/>
    <property type="project" value="UniProtKB-KW"/>
</dbReference>
<protein>
    <submittedName>
        <fullName evidence="1">Acyl-CoA transferase</fullName>
    </submittedName>
</protein>
<dbReference type="PANTHER" id="PTHR48228:SF5">
    <property type="entry name" value="ALPHA-METHYLACYL-COA RACEMASE"/>
    <property type="match status" value="1"/>
</dbReference>
<name>A0AAJ3NL46_9MYCO</name>
<dbReference type="Pfam" id="PF02515">
    <property type="entry name" value="CoA_transf_3"/>
    <property type="match status" value="1"/>
</dbReference>
<sequence length="392" mass="40427">MNRATRRWGSSGLAHLTGLPDGPPDFSRANVLARAEAVAAAVARSGIAIDAAAELTCRAAWLGLGRRGRVSAGGATRMLEARDSWCAITLSRPDDVAAVPALVQADDVGTDPWPALERWAATRFTSTAVDRARLLDIPAAALGEVVASPPRIRRLGARAAGRQMSDLLVADLSSMWAGPLCGRLLARAGATVVKVESPRRPDGTRNGSRAFFDWVNSEKLMYGIDFDAEADEVRELLAAADIVIEGSRPAALARRRLGPADAAARRGRIWLRIVGSWGGGPAFGDDAAVAGGLVGASAAGPVFCGDAVADPLTGLEAFAALHDSLTRGGGELIEVSMAAVAATYAALPAEPSVAQCPAPPPVAPPPVEPAGALGADNVAVHRLVARRRCAAC</sequence>
<dbReference type="SUPFAM" id="SSF89796">
    <property type="entry name" value="CoA-transferase family III (CaiB/BaiF)"/>
    <property type="match status" value="2"/>
</dbReference>
<dbReference type="AlphaFoldDB" id="A0AAJ3NL46"/>
<accession>A0AAJ3NL46</accession>
<evidence type="ECO:0000313" key="1">
    <source>
        <dbReference type="EMBL" id="ORW65164.1"/>
    </source>
</evidence>
<dbReference type="InterPro" id="IPR050509">
    <property type="entry name" value="CoA-transferase_III"/>
</dbReference>
<gene>
    <name evidence="1" type="ORF">AWC23_23865</name>
</gene>
<dbReference type="Proteomes" id="UP000193387">
    <property type="component" value="Unassembled WGS sequence"/>
</dbReference>
<dbReference type="InterPro" id="IPR003673">
    <property type="entry name" value="CoA-Trfase_fam_III"/>
</dbReference>
<dbReference type="PANTHER" id="PTHR48228">
    <property type="entry name" value="SUCCINYL-COA--D-CITRAMALATE COA-TRANSFERASE"/>
    <property type="match status" value="1"/>
</dbReference>
<dbReference type="EMBL" id="LQPR01000073">
    <property type="protein sequence ID" value="ORW65164.1"/>
    <property type="molecule type" value="Genomic_DNA"/>
</dbReference>